<dbReference type="InterPro" id="IPR001245">
    <property type="entry name" value="Ser-Thr/Tyr_kinase_cat_dom"/>
</dbReference>
<dbReference type="Gene3D" id="1.10.510.10">
    <property type="entry name" value="Transferase(Phosphotransferase) domain 1"/>
    <property type="match status" value="1"/>
</dbReference>
<keyword evidence="3" id="KW-1185">Reference proteome</keyword>
<protein>
    <recommendedName>
        <fullName evidence="1">Protein kinase domain-containing protein</fullName>
    </recommendedName>
</protein>
<name>A0A1J4K4Q1_9EUKA</name>
<dbReference type="InterPro" id="IPR000719">
    <property type="entry name" value="Prot_kinase_dom"/>
</dbReference>
<dbReference type="GO" id="GO:0004674">
    <property type="term" value="F:protein serine/threonine kinase activity"/>
    <property type="evidence" value="ECO:0007669"/>
    <property type="project" value="TreeGrafter"/>
</dbReference>
<sequence>MSRVQSSSINIIKPENFSSFELSQDVFYTGLFDNAYKIKDLVKVKNVIGQSISISNSESIKRHSFKRRLETLFSLKHEYLSQYQGISKQSPYLLITEYFSGGKLLYNVLKEPQENREKIFSMTVVNIIALCVAKAMSYLHENDVIHGNLSPRSIILTKEKDIFIPHVIDYGLIEFAANTPDRCVLAPEFKKKIDEKTNQAIVMEKGYSKESDVFSFGVLLGELTRKKNWCKKVNQFKASSQLKGTFSELINRCVETNPANRPTFDEIYRKLADHTYEFDETNRKKIDQIVKLISENDEKRATKEFKVLMNLKNPRYIHELKECAAKVTENTALSFFNIIGNHFLEKTDDKKFNNFLTVSLKLIQNPKICESFVKAELHKNLPFDKPNLAKKVFTIVYWLIEYQPNAIHDIANVIVFYMQDSRYAHRGIILLDKFVRKFHQIENPWAFVDLTLLALQQRKLVVRQDALVTIYYYLCKYHLIYQKARLSICVKVMSDLINSEENAVIRAVYAFFSEFRKEEIPNSSNFYKQTAKHLVNPHTAEAAVTFLLIKDSFEISKPLINSLIRLATKSRKANLLLCKISETEKGSQLLMKESNFIEAPLPDFESTFKILLILLRRPENVEVYRQSESLPYLLANLCKNANDDMLRCIQNLILFLDCDRKFINELEENNFCEEFYNSVVLTKYDDSMKITLEIFKMFALKNQTLDFYPELLQRTKEQLEVNKNFEKEILELFTILSTINTCIDQFVDYPIHKIFKKLAMKNEKYKEHIRIIQQNVAAYKSKHALNPLASKSD</sequence>
<dbReference type="PANTHER" id="PTHR44329">
    <property type="entry name" value="SERINE/THREONINE-PROTEIN KINASE TNNI3K-RELATED"/>
    <property type="match status" value="1"/>
</dbReference>
<dbReference type="InterPro" id="IPR051681">
    <property type="entry name" value="Ser/Thr_Kinases-Pseudokinases"/>
</dbReference>
<organism evidence="2 3">
    <name type="scientific">Tritrichomonas foetus</name>
    <dbReference type="NCBI Taxonomy" id="1144522"/>
    <lineage>
        <taxon>Eukaryota</taxon>
        <taxon>Metamonada</taxon>
        <taxon>Parabasalia</taxon>
        <taxon>Tritrichomonadida</taxon>
        <taxon>Tritrichomonadidae</taxon>
        <taxon>Tritrichomonas</taxon>
    </lineage>
</organism>
<dbReference type="EMBL" id="MLAK01000727">
    <property type="protein sequence ID" value="OHT06425.1"/>
    <property type="molecule type" value="Genomic_DNA"/>
</dbReference>
<proteinExistence type="predicted"/>
<dbReference type="Proteomes" id="UP000179807">
    <property type="component" value="Unassembled WGS sequence"/>
</dbReference>
<dbReference type="SUPFAM" id="SSF56112">
    <property type="entry name" value="Protein kinase-like (PK-like)"/>
    <property type="match status" value="1"/>
</dbReference>
<evidence type="ECO:0000313" key="3">
    <source>
        <dbReference type="Proteomes" id="UP000179807"/>
    </source>
</evidence>
<dbReference type="GO" id="GO:0005524">
    <property type="term" value="F:ATP binding"/>
    <property type="evidence" value="ECO:0007669"/>
    <property type="project" value="InterPro"/>
</dbReference>
<dbReference type="PROSITE" id="PS50011">
    <property type="entry name" value="PROTEIN_KINASE_DOM"/>
    <property type="match status" value="1"/>
</dbReference>
<dbReference type="GeneID" id="94827320"/>
<accession>A0A1J4K4Q1</accession>
<gene>
    <name evidence="2" type="ORF">TRFO_05638</name>
</gene>
<dbReference type="InterPro" id="IPR011009">
    <property type="entry name" value="Kinase-like_dom_sf"/>
</dbReference>
<dbReference type="VEuPathDB" id="TrichDB:TRFO_05638"/>
<reference evidence="2" key="1">
    <citation type="submission" date="2016-10" db="EMBL/GenBank/DDBJ databases">
        <authorList>
            <person name="Benchimol M."/>
            <person name="Almeida L.G."/>
            <person name="Vasconcelos A.T."/>
            <person name="Perreira-Neves A."/>
            <person name="Rosa I.A."/>
            <person name="Tasca T."/>
            <person name="Bogo M.R."/>
            <person name="de Souza W."/>
        </authorList>
    </citation>
    <scope>NUCLEOTIDE SEQUENCE [LARGE SCALE GENOMIC DNA]</scope>
    <source>
        <strain evidence="2">K</strain>
    </source>
</reference>
<dbReference type="Pfam" id="PF07714">
    <property type="entry name" value="PK_Tyr_Ser-Thr"/>
    <property type="match status" value="1"/>
</dbReference>
<dbReference type="RefSeq" id="XP_068359561.1">
    <property type="nucleotide sequence ID" value="XM_068492616.1"/>
</dbReference>
<feature type="domain" description="Protein kinase" evidence="1">
    <location>
        <begin position="21"/>
        <end position="277"/>
    </location>
</feature>
<evidence type="ECO:0000313" key="2">
    <source>
        <dbReference type="EMBL" id="OHT06425.1"/>
    </source>
</evidence>
<comment type="caution">
    <text evidence="2">The sequence shown here is derived from an EMBL/GenBank/DDBJ whole genome shotgun (WGS) entry which is preliminary data.</text>
</comment>
<dbReference type="AlphaFoldDB" id="A0A1J4K4Q1"/>
<dbReference type="PANTHER" id="PTHR44329:SF214">
    <property type="entry name" value="PROTEIN KINASE DOMAIN-CONTAINING PROTEIN"/>
    <property type="match status" value="1"/>
</dbReference>
<evidence type="ECO:0000259" key="1">
    <source>
        <dbReference type="PROSITE" id="PS50011"/>
    </source>
</evidence>